<dbReference type="InterPro" id="IPR006175">
    <property type="entry name" value="YjgF/YER057c/UK114"/>
</dbReference>
<sequence>MKSIHAPEVKPAPPQTWTNCKVHNGQFFISGMTAHDLAGGVEGDGSMYDQSRRTFQKIRHLVEACGATMDDIIQLNVFVTRIEERQEVWRARKEFFTGDFPCCTLVEVTGLATPALKVEINATGFIGGRA</sequence>
<dbReference type="AlphaFoldDB" id="A0A4Q7NA59"/>
<evidence type="ECO:0000313" key="1">
    <source>
        <dbReference type="EMBL" id="RZS78914.1"/>
    </source>
</evidence>
<dbReference type="RefSeq" id="WP_130361852.1">
    <property type="nucleotide sequence ID" value="NZ_SGXC01000003.1"/>
</dbReference>
<dbReference type="SUPFAM" id="SSF55298">
    <property type="entry name" value="YjgF-like"/>
    <property type="match status" value="1"/>
</dbReference>
<dbReference type="CDD" id="cd00448">
    <property type="entry name" value="YjgF_YER057c_UK114_family"/>
    <property type="match status" value="1"/>
</dbReference>
<dbReference type="PANTHER" id="PTHR43857:SF1">
    <property type="entry name" value="YJGH FAMILY PROTEIN"/>
    <property type="match status" value="1"/>
</dbReference>
<gene>
    <name evidence="1" type="ORF">EV675_5571</name>
</gene>
<comment type="caution">
    <text evidence="1">The sequence shown here is derived from an EMBL/GenBank/DDBJ whole genome shotgun (WGS) entry which is preliminary data.</text>
</comment>
<dbReference type="Pfam" id="PF01042">
    <property type="entry name" value="Ribonuc_L-PSP"/>
    <property type="match status" value="1"/>
</dbReference>
<accession>A0A4Q7NA59</accession>
<reference evidence="1 2" key="1">
    <citation type="submission" date="2019-02" db="EMBL/GenBank/DDBJ databases">
        <title>Genomic Encyclopedia of Type Strains, Phase IV (KMG-IV): sequencing the most valuable type-strain genomes for metagenomic binning, comparative biology and taxonomic classification.</title>
        <authorList>
            <person name="Goeker M."/>
        </authorList>
    </citation>
    <scope>NUCLEOTIDE SEQUENCE [LARGE SCALE GENOMIC DNA]</scope>
    <source>
        <strain evidence="1 2">K24</strain>
    </source>
</reference>
<keyword evidence="2" id="KW-1185">Reference proteome</keyword>
<proteinExistence type="predicted"/>
<evidence type="ECO:0000313" key="2">
    <source>
        <dbReference type="Proteomes" id="UP000292445"/>
    </source>
</evidence>
<name>A0A4Q7NA59_9BURK</name>
<organism evidence="1 2">
    <name type="scientific">Pigmentiphaga kullae</name>
    <dbReference type="NCBI Taxonomy" id="151784"/>
    <lineage>
        <taxon>Bacteria</taxon>
        <taxon>Pseudomonadati</taxon>
        <taxon>Pseudomonadota</taxon>
        <taxon>Betaproteobacteria</taxon>
        <taxon>Burkholderiales</taxon>
        <taxon>Alcaligenaceae</taxon>
        <taxon>Pigmentiphaga</taxon>
    </lineage>
</organism>
<dbReference type="InterPro" id="IPR035959">
    <property type="entry name" value="RutC-like_sf"/>
</dbReference>
<protein>
    <submittedName>
        <fullName evidence="1">Enamine deaminase RidA (YjgF/YER057c/UK114 family)</fullName>
    </submittedName>
</protein>
<dbReference type="EMBL" id="SGXC01000003">
    <property type="protein sequence ID" value="RZS78914.1"/>
    <property type="molecule type" value="Genomic_DNA"/>
</dbReference>
<dbReference type="PANTHER" id="PTHR43857">
    <property type="entry name" value="BLR7761 PROTEIN"/>
    <property type="match status" value="1"/>
</dbReference>
<dbReference type="Gene3D" id="3.30.1330.40">
    <property type="entry name" value="RutC-like"/>
    <property type="match status" value="1"/>
</dbReference>
<dbReference type="OrthoDB" id="8655901at2"/>
<dbReference type="Proteomes" id="UP000292445">
    <property type="component" value="Unassembled WGS sequence"/>
</dbReference>